<organism evidence="2">
    <name type="scientific">Arcella intermedia</name>
    <dbReference type="NCBI Taxonomy" id="1963864"/>
    <lineage>
        <taxon>Eukaryota</taxon>
        <taxon>Amoebozoa</taxon>
        <taxon>Tubulinea</taxon>
        <taxon>Elardia</taxon>
        <taxon>Arcellinida</taxon>
        <taxon>Sphaerothecina</taxon>
        <taxon>Arcellidae</taxon>
        <taxon>Arcella</taxon>
    </lineage>
</organism>
<feature type="compositionally biased region" description="Basic and acidic residues" evidence="1">
    <location>
        <begin position="322"/>
        <end position="333"/>
    </location>
</feature>
<feature type="compositionally biased region" description="Basic and acidic residues" evidence="1">
    <location>
        <begin position="341"/>
        <end position="370"/>
    </location>
</feature>
<feature type="compositionally biased region" description="Basic and acidic residues" evidence="1">
    <location>
        <begin position="299"/>
        <end position="312"/>
    </location>
</feature>
<protein>
    <submittedName>
        <fullName evidence="2">Uncharacterized protein</fullName>
    </submittedName>
</protein>
<reference evidence="2" key="1">
    <citation type="journal article" date="2020" name="J. Eukaryot. Microbiol.">
        <title>De novo Sequencing, Assembly and Annotation of the Transcriptome for the Free-Living Testate Amoeba Arcella intermedia.</title>
        <authorList>
            <person name="Ribeiro G.M."/>
            <person name="Porfirio-Sousa A.L."/>
            <person name="Maurer-Alcala X.X."/>
            <person name="Katz L.A."/>
            <person name="Lahr D.J.G."/>
        </authorList>
    </citation>
    <scope>NUCLEOTIDE SEQUENCE</scope>
</reference>
<name>A0A6B2L6Y4_9EUKA</name>
<feature type="compositionally biased region" description="Basic and acidic residues" evidence="1">
    <location>
        <begin position="207"/>
        <end position="223"/>
    </location>
</feature>
<proteinExistence type="predicted"/>
<feature type="compositionally biased region" description="Basic and acidic residues" evidence="1">
    <location>
        <begin position="264"/>
        <end position="276"/>
    </location>
</feature>
<sequence length="376" mass="44000">MSTLSTLKKDVEILKDDFRQKKLRDEISEAKVHDVESSEETTSKFSPLISKLETLEKATREELNKIKQNSDANLFEENDHKLFTMVSELEQLVKEFEIKISDFVVAQKNQDMFIEKEFEGIHQNILFLHKKATKLEEKIQKDSTHSADSSKDDLTNESEGESMEEQLSHDSEGSGLFGDKDDPSKGFHDYPDVNPQPEVYEGDQPLGEDKQPDTLKSFEDYPDIEKSYKDYPDIFADQNKEISKALDSLKSIDSKLASFEKELEEITKEEEKEEAPSKPLDSKSSSFEKEFEEESYLFGHKEENDLFERKEDKEDEVEEDLAEHKKDKETHNKHESHHSRKDKEKQRERDDDFNWRDDPNERDKRSDKATKKPIKF</sequence>
<evidence type="ECO:0000313" key="2">
    <source>
        <dbReference type="EMBL" id="NDV32793.1"/>
    </source>
</evidence>
<feature type="compositionally biased region" description="Basic and acidic residues" evidence="1">
    <location>
        <begin position="138"/>
        <end position="154"/>
    </location>
</feature>
<feature type="region of interest" description="Disordered" evidence="1">
    <location>
        <begin position="264"/>
        <end position="376"/>
    </location>
</feature>
<dbReference type="EMBL" id="GIBP01003824">
    <property type="protein sequence ID" value="NDV32793.1"/>
    <property type="molecule type" value="Transcribed_RNA"/>
</dbReference>
<dbReference type="AlphaFoldDB" id="A0A6B2L6Y4"/>
<feature type="compositionally biased region" description="Acidic residues" evidence="1">
    <location>
        <begin position="155"/>
        <end position="164"/>
    </location>
</feature>
<feature type="region of interest" description="Disordered" evidence="1">
    <location>
        <begin position="138"/>
        <end position="223"/>
    </location>
</feature>
<evidence type="ECO:0000256" key="1">
    <source>
        <dbReference type="SAM" id="MobiDB-lite"/>
    </source>
</evidence>
<feature type="compositionally biased region" description="Basic and acidic residues" evidence="1">
    <location>
        <begin position="166"/>
        <end position="191"/>
    </location>
</feature>
<accession>A0A6B2L6Y4</accession>